<keyword evidence="5" id="KW-0333">Golgi apparatus</keyword>
<dbReference type="Pfam" id="PF00852">
    <property type="entry name" value="Glyco_transf_10"/>
    <property type="match status" value="1"/>
</dbReference>
<dbReference type="Gene3D" id="3.40.50.11660">
    <property type="entry name" value="Glycosyl transferase family 10, C-terminal domain"/>
    <property type="match status" value="1"/>
</dbReference>
<dbReference type="InterPro" id="IPR001503">
    <property type="entry name" value="Glyco_trans_10"/>
</dbReference>
<evidence type="ECO:0000256" key="1">
    <source>
        <dbReference type="ARBA" id="ARBA00004922"/>
    </source>
</evidence>
<dbReference type="PANTHER" id="PTHR11929">
    <property type="entry name" value="ALPHA- 1,3 -FUCOSYLTRANSFERASE"/>
    <property type="match status" value="1"/>
</dbReference>
<dbReference type="InterPro" id="IPR038577">
    <property type="entry name" value="GT10-like_C_sf"/>
</dbReference>
<dbReference type="GO" id="GO:0032580">
    <property type="term" value="C:Golgi cisterna membrane"/>
    <property type="evidence" value="ECO:0007669"/>
    <property type="project" value="UniProtKB-SubCell"/>
</dbReference>
<sequence length="177" mass="20807">MKYALQLAQAGLDVHFYGACFNNTDEFNKLSWSQLDSFKFYLSFENSVHCEDYVTEKFWVNGLLSGRVPIVFGASKENMVRLAPPGSYIHTEDFKSPGHLAEYLSKLDKNETAYRRYFDWRVNPDHQTRKILSIYDRVREKRLCDMLQNDSYHRKSYRSIAQFVYVSEPDVCLKGKD</sequence>
<evidence type="ECO:0000259" key="6">
    <source>
        <dbReference type="Pfam" id="PF00852"/>
    </source>
</evidence>
<comment type="similarity">
    <text evidence="2 5">Belongs to the glycosyltransferase 10 family.</text>
</comment>
<accession>A0A6F9DCI6</accession>
<keyword evidence="4 5" id="KW-0808">Transferase</keyword>
<organism evidence="7">
    <name type="scientific">Phallusia mammillata</name>
    <dbReference type="NCBI Taxonomy" id="59560"/>
    <lineage>
        <taxon>Eukaryota</taxon>
        <taxon>Metazoa</taxon>
        <taxon>Chordata</taxon>
        <taxon>Tunicata</taxon>
        <taxon>Ascidiacea</taxon>
        <taxon>Phlebobranchia</taxon>
        <taxon>Ascidiidae</taxon>
        <taxon>Phallusia</taxon>
    </lineage>
</organism>
<dbReference type="InterPro" id="IPR055270">
    <property type="entry name" value="Glyco_tran_10_C"/>
</dbReference>
<proteinExistence type="evidence at transcript level"/>
<dbReference type="EMBL" id="LR785302">
    <property type="protein sequence ID" value="CAB3247507.1"/>
    <property type="molecule type" value="mRNA"/>
</dbReference>
<evidence type="ECO:0000256" key="3">
    <source>
        <dbReference type="ARBA" id="ARBA00022676"/>
    </source>
</evidence>
<evidence type="ECO:0000256" key="5">
    <source>
        <dbReference type="RuleBase" id="RU003832"/>
    </source>
</evidence>
<keyword evidence="5" id="KW-0812">Transmembrane</keyword>
<dbReference type="EC" id="2.4.1.-" evidence="5"/>
<dbReference type="AlphaFoldDB" id="A0A6F9DCI6"/>
<feature type="domain" description="Fucosyltransferase C-terminal" evidence="6">
    <location>
        <begin position="2"/>
        <end position="162"/>
    </location>
</feature>
<dbReference type="PANTHER" id="PTHR11929:SF145">
    <property type="entry name" value="ALPHA-(1,3)-FUCOSYLTRANSFERASE FUT-1"/>
    <property type="match status" value="1"/>
</dbReference>
<gene>
    <name evidence="7" type="primary">Fut5</name>
</gene>
<dbReference type="UniPathway" id="UPA00378"/>
<dbReference type="GO" id="GO:0046920">
    <property type="term" value="F:alpha-(1-&gt;3)-fucosyltransferase activity"/>
    <property type="evidence" value="ECO:0007669"/>
    <property type="project" value="TreeGrafter"/>
</dbReference>
<keyword evidence="5" id="KW-0472">Membrane</keyword>
<evidence type="ECO:0000256" key="4">
    <source>
        <dbReference type="ARBA" id="ARBA00022679"/>
    </source>
</evidence>
<reference evidence="7" key="1">
    <citation type="submission" date="2020-04" db="EMBL/GenBank/DDBJ databases">
        <authorList>
            <person name="Neveu A P."/>
        </authorList>
    </citation>
    <scope>NUCLEOTIDE SEQUENCE</scope>
    <source>
        <tissue evidence="7">Whole embryo</tissue>
    </source>
</reference>
<keyword evidence="3 5" id="KW-0328">Glycosyltransferase</keyword>
<comment type="pathway">
    <text evidence="1">Protein modification; protein glycosylation.</text>
</comment>
<comment type="subcellular location">
    <subcellularLocation>
        <location evidence="5">Golgi apparatus</location>
        <location evidence="5">Golgi stack membrane</location>
        <topology evidence="5">Single-pass type II membrane protein</topology>
    </subcellularLocation>
</comment>
<evidence type="ECO:0000313" key="7">
    <source>
        <dbReference type="EMBL" id="CAB3247507.1"/>
    </source>
</evidence>
<dbReference type="SUPFAM" id="SSF53756">
    <property type="entry name" value="UDP-Glycosyltransferase/glycogen phosphorylase"/>
    <property type="match status" value="1"/>
</dbReference>
<protein>
    <recommendedName>
        <fullName evidence="5">Fucosyltransferase</fullName>
        <ecNumber evidence="5">2.4.1.-</ecNumber>
    </recommendedName>
</protein>
<evidence type="ECO:0000256" key="2">
    <source>
        <dbReference type="ARBA" id="ARBA00008919"/>
    </source>
</evidence>
<name>A0A6F9DCI6_9ASCI</name>